<feature type="compositionally biased region" description="Low complexity" evidence="1">
    <location>
        <begin position="1"/>
        <end position="13"/>
    </location>
</feature>
<dbReference type="RefSeq" id="XP_062657940.1">
    <property type="nucleotide sequence ID" value="XM_062806714.1"/>
</dbReference>
<sequence length="189" mass="19812">MATTTTTTTTTTTPLYPPHPHPNPNKAKPATHPQLPFPPASIPPPPLSTLLAHLPQGGGGGGGALLPSPTSLRLPTTWRCGTCGTLHSVPELMATAPTATAGRSDSGSGSDTDDEDRDRDRETGGGVVRCVCRRPALQAVYDQLGELYLFWRDDPAVADLSVPRMAEEARWRVRTAGGDGWWVGGAGGV</sequence>
<feature type="compositionally biased region" description="Low complexity" evidence="1">
    <location>
        <begin position="98"/>
        <end position="110"/>
    </location>
</feature>
<dbReference type="AlphaFoldDB" id="A0AAE0HEY5"/>
<reference evidence="2" key="2">
    <citation type="submission" date="2023-06" db="EMBL/GenBank/DDBJ databases">
        <authorList>
            <consortium name="Lawrence Berkeley National Laboratory"/>
            <person name="Haridas S."/>
            <person name="Hensen N."/>
            <person name="Bonometti L."/>
            <person name="Westerberg I."/>
            <person name="Brannstrom I.O."/>
            <person name="Guillou S."/>
            <person name="Cros-Aarteil S."/>
            <person name="Calhoun S."/>
            <person name="Kuo A."/>
            <person name="Mondo S."/>
            <person name="Pangilinan J."/>
            <person name="Riley R."/>
            <person name="Labutti K."/>
            <person name="Andreopoulos B."/>
            <person name="Lipzen A."/>
            <person name="Chen C."/>
            <person name="Yanf M."/>
            <person name="Daum C."/>
            <person name="Ng V."/>
            <person name="Clum A."/>
            <person name="Steindorff A."/>
            <person name="Ohm R."/>
            <person name="Martin F."/>
            <person name="Silar P."/>
            <person name="Natvig D."/>
            <person name="Lalanne C."/>
            <person name="Gautier V."/>
            <person name="Ament-Velasquez S.L."/>
            <person name="Kruys A."/>
            <person name="Hutchinson M.I."/>
            <person name="Powell A.J."/>
            <person name="Barry K."/>
            <person name="Miller A.N."/>
            <person name="Grigoriev I.V."/>
            <person name="Debuchy R."/>
            <person name="Gladieux P."/>
            <person name="Thoren M.H."/>
            <person name="Johannesson H."/>
        </authorList>
    </citation>
    <scope>NUCLEOTIDE SEQUENCE</scope>
    <source>
        <strain evidence="2">CBS 168.71</strain>
    </source>
</reference>
<reference evidence="2" key="1">
    <citation type="journal article" date="2023" name="Mol. Phylogenet. Evol.">
        <title>Genome-scale phylogeny and comparative genomics of the fungal order Sordariales.</title>
        <authorList>
            <person name="Hensen N."/>
            <person name="Bonometti L."/>
            <person name="Westerberg I."/>
            <person name="Brannstrom I.O."/>
            <person name="Guillou S."/>
            <person name="Cros-Aarteil S."/>
            <person name="Calhoun S."/>
            <person name="Haridas S."/>
            <person name="Kuo A."/>
            <person name="Mondo S."/>
            <person name="Pangilinan J."/>
            <person name="Riley R."/>
            <person name="LaButti K."/>
            <person name="Andreopoulos B."/>
            <person name="Lipzen A."/>
            <person name="Chen C."/>
            <person name="Yan M."/>
            <person name="Daum C."/>
            <person name="Ng V."/>
            <person name="Clum A."/>
            <person name="Steindorff A."/>
            <person name="Ohm R.A."/>
            <person name="Martin F."/>
            <person name="Silar P."/>
            <person name="Natvig D.O."/>
            <person name="Lalanne C."/>
            <person name="Gautier V."/>
            <person name="Ament-Velasquez S.L."/>
            <person name="Kruys A."/>
            <person name="Hutchinson M.I."/>
            <person name="Powell A.J."/>
            <person name="Barry K."/>
            <person name="Miller A.N."/>
            <person name="Grigoriev I.V."/>
            <person name="Debuchy R."/>
            <person name="Gladieux P."/>
            <person name="Hiltunen Thoren M."/>
            <person name="Johannesson H."/>
        </authorList>
    </citation>
    <scope>NUCLEOTIDE SEQUENCE</scope>
    <source>
        <strain evidence="2">CBS 168.71</strain>
    </source>
</reference>
<evidence type="ECO:0000256" key="1">
    <source>
        <dbReference type="SAM" id="MobiDB-lite"/>
    </source>
</evidence>
<keyword evidence="3" id="KW-1185">Reference proteome</keyword>
<feature type="compositionally biased region" description="Low complexity" evidence="1">
    <location>
        <begin position="24"/>
        <end position="34"/>
    </location>
</feature>
<evidence type="ECO:0000313" key="2">
    <source>
        <dbReference type="EMBL" id="KAK3294426.1"/>
    </source>
</evidence>
<organism evidence="2 3">
    <name type="scientific">Chaetomium fimeti</name>
    <dbReference type="NCBI Taxonomy" id="1854472"/>
    <lineage>
        <taxon>Eukaryota</taxon>
        <taxon>Fungi</taxon>
        <taxon>Dikarya</taxon>
        <taxon>Ascomycota</taxon>
        <taxon>Pezizomycotina</taxon>
        <taxon>Sordariomycetes</taxon>
        <taxon>Sordariomycetidae</taxon>
        <taxon>Sordariales</taxon>
        <taxon>Chaetomiaceae</taxon>
        <taxon>Chaetomium</taxon>
    </lineage>
</organism>
<comment type="caution">
    <text evidence="2">The sequence shown here is derived from an EMBL/GenBank/DDBJ whole genome shotgun (WGS) entry which is preliminary data.</text>
</comment>
<protein>
    <submittedName>
        <fullName evidence="2">Uncharacterized protein</fullName>
    </submittedName>
</protein>
<feature type="region of interest" description="Disordered" evidence="1">
    <location>
        <begin position="96"/>
        <end position="123"/>
    </location>
</feature>
<dbReference type="GeneID" id="87843662"/>
<gene>
    <name evidence="2" type="ORF">B0H64DRAFT_443504</name>
</gene>
<feature type="region of interest" description="Disordered" evidence="1">
    <location>
        <begin position="1"/>
        <end position="70"/>
    </location>
</feature>
<dbReference type="Proteomes" id="UP001278766">
    <property type="component" value="Unassembled WGS sequence"/>
</dbReference>
<dbReference type="EMBL" id="JAUEPN010000005">
    <property type="protein sequence ID" value="KAK3294426.1"/>
    <property type="molecule type" value="Genomic_DNA"/>
</dbReference>
<evidence type="ECO:0000313" key="3">
    <source>
        <dbReference type="Proteomes" id="UP001278766"/>
    </source>
</evidence>
<proteinExistence type="predicted"/>
<feature type="compositionally biased region" description="Pro residues" evidence="1">
    <location>
        <begin position="35"/>
        <end position="47"/>
    </location>
</feature>
<name>A0AAE0HEY5_9PEZI</name>
<accession>A0AAE0HEY5</accession>